<dbReference type="SUPFAM" id="SSF53850">
    <property type="entry name" value="Periplasmic binding protein-like II"/>
    <property type="match status" value="1"/>
</dbReference>
<protein>
    <submittedName>
        <fullName evidence="3">Tripartite-type tricarboxylate transporter receptor subunit TctC</fullName>
    </submittedName>
</protein>
<dbReference type="Pfam" id="PF03401">
    <property type="entry name" value="TctC"/>
    <property type="match status" value="1"/>
</dbReference>
<name>A0A4R3LTY3_9BURK</name>
<proteinExistence type="inferred from homology"/>
<gene>
    <name evidence="3" type="ORF">EDC26_11574</name>
</gene>
<comment type="similarity">
    <text evidence="1">Belongs to the UPF0065 (bug) family.</text>
</comment>
<keyword evidence="2" id="KW-0732">Signal</keyword>
<feature type="signal peptide" evidence="2">
    <location>
        <begin position="1"/>
        <end position="23"/>
    </location>
</feature>
<keyword evidence="4" id="KW-1185">Reference proteome</keyword>
<dbReference type="RefSeq" id="WP_132584537.1">
    <property type="nucleotide sequence ID" value="NZ_SMAJ01000015.1"/>
</dbReference>
<dbReference type="PIRSF" id="PIRSF017082">
    <property type="entry name" value="YflP"/>
    <property type="match status" value="1"/>
</dbReference>
<dbReference type="Proteomes" id="UP000295525">
    <property type="component" value="Unassembled WGS sequence"/>
</dbReference>
<feature type="chain" id="PRO_5020594420" evidence="2">
    <location>
        <begin position="24"/>
        <end position="322"/>
    </location>
</feature>
<evidence type="ECO:0000256" key="2">
    <source>
        <dbReference type="SAM" id="SignalP"/>
    </source>
</evidence>
<dbReference type="PANTHER" id="PTHR42928">
    <property type="entry name" value="TRICARBOXYLATE-BINDING PROTEIN"/>
    <property type="match status" value="1"/>
</dbReference>
<keyword evidence="3" id="KW-0675">Receptor</keyword>
<accession>A0A4R3LTY3</accession>
<dbReference type="AlphaFoldDB" id="A0A4R3LTY3"/>
<dbReference type="InterPro" id="IPR005064">
    <property type="entry name" value="BUG"/>
</dbReference>
<sequence length="322" mass="33951">MKKIIYGLALSILTMAVVTHAKAATYPAKPVNIVVGFSAGGPTDVVIRAFANFAGARTGKNFIVENKPGANSIIATQYVSQARPDGYTLLGAATNYTMIPALYGSRIKFDVEKSFTPICTFAKSPTVLVVGPSFPVASLNEFLEHVRKSPGKFSAASAGVGSSGDFATALFEKMAGVHFNHIPYNGAAPAINALMGGQVDMSFATLASVLSQVGSGRIKILAVASSRRLQSLPKVPTFEEEGIKGYSADAWYGLLAPVGTPQNALSVLTDYVKAFQADPDAQKRLKALGLEPDATCGFDFASEIKTEVATYTELAKRLGLKN</sequence>
<dbReference type="CDD" id="cd07012">
    <property type="entry name" value="PBP2_Bug_TTT"/>
    <property type="match status" value="1"/>
</dbReference>
<evidence type="ECO:0000313" key="3">
    <source>
        <dbReference type="EMBL" id="TCT03416.1"/>
    </source>
</evidence>
<comment type="caution">
    <text evidence="3">The sequence shown here is derived from an EMBL/GenBank/DDBJ whole genome shotgun (WGS) entry which is preliminary data.</text>
</comment>
<dbReference type="EMBL" id="SMAJ01000015">
    <property type="protein sequence ID" value="TCT03416.1"/>
    <property type="molecule type" value="Genomic_DNA"/>
</dbReference>
<dbReference type="PANTHER" id="PTHR42928:SF5">
    <property type="entry name" value="BLR1237 PROTEIN"/>
    <property type="match status" value="1"/>
</dbReference>
<dbReference type="Gene3D" id="3.40.190.10">
    <property type="entry name" value="Periplasmic binding protein-like II"/>
    <property type="match status" value="1"/>
</dbReference>
<dbReference type="InterPro" id="IPR042100">
    <property type="entry name" value="Bug_dom1"/>
</dbReference>
<evidence type="ECO:0000313" key="4">
    <source>
        <dbReference type="Proteomes" id="UP000295525"/>
    </source>
</evidence>
<dbReference type="Gene3D" id="3.40.190.150">
    <property type="entry name" value="Bordetella uptake gene, domain 1"/>
    <property type="match status" value="1"/>
</dbReference>
<evidence type="ECO:0000256" key="1">
    <source>
        <dbReference type="ARBA" id="ARBA00006987"/>
    </source>
</evidence>
<organism evidence="3 4">
    <name type="scientific">Paralcaligenes ureilyticus</name>
    <dbReference type="NCBI Taxonomy" id="627131"/>
    <lineage>
        <taxon>Bacteria</taxon>
        <taxon>Pseudomonadati</taxon>
        <taxon>Pseudomonadota</taxon>
        <taxon>Betaproteobacteria</taxon>
        <taxon>Burkholderiales</taxon>
        <taxon>Alcaligenaceae</taxon>
        <taxon>Paralcaligenes</taxon>
    </lineage>
</organism>
<reference evidence="3 4" key="1">
    <citation type="submission" date="2019-03" db="EMBL/GenBank/DDBJ databases">
        <title>Genomic Encyclopedia of Type Strains, Phase IV (KMG-IV): sequencing the most valuable type-strain genomes for metagenomic binning, comparative biology and taxonomic classification.</title>
        <authorList>
            <person name="Goeker M."/>
        </authorList>
    </citation>
    <scope>NUCLEOTIDE SEQUENCE [LARGE SCALE GENOMIC DNA]</scope>
    <source>
        <strain evidence="3 4">DSM 24591</strain>
    </source>
</reference>
<dbReference type="OrthoDB" id="8858513at2"/>